<dbReference type="EMBL" id="WNDP01000029">
    <property type="protein sequence ID" value="KAF1026047.1"/>
    <property type="molecule type" value="Genomic_DNA"/>
</dbReference>
<gene>
    <name evidence="2" type="primary">aam</name>
    <name evidence="2" type="ORF">GAK29_01546</name>
</gene>
<name>A0A833UW93_ACIBZ</name>
<dbReference type="PANTHER" id="PTHR43372:SF4">
    <property type="entry name" value="FATTY-ACID AMIDE HYDROLASE 2"/>
    <property type="match status" value="1"/>
</dbReference>
<feature type="domain" description="Amidase" evidence="1">
    <location>
        <begin position="26"/>
        <end position="467"/>
    </location>
</feature>
<dbReference type="GO" id="GO:0012505">
    <property type="term" value="C:endomembrane system"/>
    <property type="evidence" value="ECO:0007669"/>
    <property type="project" value="TreeGrafter"/>
</dbReference>
<dbReference type="SUPFAM" id="SSF75304">
    <property type="entry name" value="Amidase signature (AS) enzymes"/>
    <property type="match status" value="1"/>
</dbReference>
<proteinExistence type="predicted"/>
<evidence type="ECO:0000259" key="1">
    <source>
        <dbReference type="Pfam" id="PF01425"/>
    </source>
</evidence>
<dbReference type="InterPro" id="IPR023631">
    <property type="entry name" value="Amidase_dom"/>
</dbReference>
<sequence length="492" mass="55230">MSKDIIYNDATNLSQLIRDEKLSSRDLLEAHIQQIEKFDKHINSCIAFDYDNARVLADQADLAVKDQRPLGRLHGIPMTIKDAFKVKGMPCTDGNPEFQHYFPNRNAVSVDKLVSAGVIPFAKTNVPFKCADIQTYNQFYGTSNNPWNLALTTGGSSGGSAAALASGFTSIELGSDIGGSIRTPSHFCGVYGHKSTYGIVDFNGHILNSEEELSQPDLAVIGPMARSARDLSLMLDILIEPDTDEFRVFHLKESEKKTIQEFKVLFWMDDESCPIDFRIKKKYEELLEILKMANVKVDVGRPKNWDFDKIYGSYASRLVSQMTFADSKLSRLSMSVSTPLLKLLNGTSGVPPLLHNFTQGANLSHAKWIGKYEESLQIKQECLKIFSEYDVILCPPIMTLAFEHDHKEPLLFRTLNVNQQKRYYLELFKWISTATVMGLPATSAPIGLSEDNLPVNIQIMAQPFADKVTIKFAELLAKYTDGFQRPSLNFKE</sequence>
<evidence type="ECO:0000313" key="3">
    <source>
        <dbReference type="Proteomes" id="UP000490535"/>
    </source>
</evidence>
<protein>
    <submittedName>
        <fullName evidence="2">Acylamidase</fullName>
    </submittedName>
</protein>
<organism evidence="2 3">
    <name type="scientific">Acinetobacter bereziniae</name>
    <name type="common">Acinetobacter genomosp. 10</name>
    <dbReference type="NCBI Taxonomy" id="106648"/>
    <lineage>
        <taxon>Bacteria</taxon>
        <taxon>Pseudomonadati</taxon>
        <taxon>Pseudomonadota</taxon>
        <taxon>Gammaproteobacteria</taxon>
        <taxon>Moraxellales</taxon>
        <taxon>Moraxellaceae</taxon>
        <taxon>Acinetobacter</taxon>
    </lineage>
</organism>
<dbReference type="AlphaFoldDB" id="A0A833UW93"/>
<dbReference type="Gene3D" id="3.90.1300.10">
    <property type="entry name" value="Amidase signature (AS) domain"/>
    <property type="match status" value="1"/>
</dbReference>
<accession>A0A833UW93</accession>
<reference evidence="3" key="1">
    <citation type="journal article" date="2020" name="MBio">
        <title>Horizontal gene transfer to a defensive symbiont with a reduced genome amongst a multipartite beetle microbiome.</title>
        <authorList>
            <person name="Waterworth S.C."/>
            <person name="Florez L.V."/>
            <person name="Rees E.R."/>
            <person name="Hertweck C."/>
            <person name="Kaltenpoth M."/>
            <person name="Kwan J.C."/>
        </authorList>
    </citation>
    <scope>NUCLEOTIDE SEQUENCE [LARGE SCALE GENOMIC DNA]</scope>
</reference>
<comment type="caution">
    <text evidence="2">The sequence shown here is derived from an EMBL/GenBank/DDBJ whole genome shotgun (WGS) entry which is preliminary data.</text>
</comment>
<dbReference type="Pfam" id="PF01425">
    <property type="entry name" value="Amidase"/>
    <property type="match status" value="1"/>
</dbReference>
<evidence type="ECO:0000313" key="2">
    <source>
        <dbReference type="EMBL" id="KAF1026047.1"/>
    </source>
</evidence>
<dbReference type="InterPro" id="IPR052739">
    <property type="entry name" value="FAAH2"/>
</dbReference>
<dbReference type="Proteomes" id="UP000490535">
    <property type="component" value="Unassembled WGS sequence"/>
</dbReference>
<dbReference type="InterPro" id="IPR036928">
    <property type="entry name" value="AS_sf"/>
</dbReference>
<dbReference type="PIRSF" id="PIRSF001221">
    <property type="entry name" value="Amidase_fungi"/>
    <property type="match status" value="1"/>
</dbReference>
<dbReference type="PANTHER" id="PTHR43372">
    <property type="entry name" value="FATTY-ACID AMIDE HYDROLASE"/>
    <property type="match status" value="1"/>
</dbReference>